<evidence type="ECO:0000256" key="1">
    <source>
        <dbReference type="SAM" id="Phobius"/>
    </source>
</evidence>
<comment type="caution">
    <text evidence="2">The sequence shown here is derived from an EMBL/GenBank/DDBJ whole genome shotgun (WGS) entry which is preliminary data.</text>
</comment>
<dbReference type="Proteomes" id="UP000462435">
    <property type="component" value="Unassembled WGS sequence"/>
</dbReference>
<accession>A0A7V8JTD7</accession>
<reference evidence="3" key="1">
    <citation type="journal article" date="2020" name="MBio">
        <title>Horizontal gene transfer to a defensive symbiont with a reduced genome amongst a multipartite beetle microbiome.</title>
        <authorList>
            <person name="Waterworth S.C."/>
            <person name="Florez L.V."/>
            <person name="Rees E.R."/>
            <person name="Hertweck C."/>
            <person name="Kaltenpoth M."/>
            <person name="Kwan J.C."/>
        </authorList>
    </citation>
    <scope>NUCLEOTIDE SEQUENCE [LARGE SCALE GENOMIC DNA]</scope>
</reference>
<dbReference type="AlphaFoldDB" id="A0A7V8JTD7"/>
<proteinExistence type="predicted"/>
<gene>
    <name evidence="2" type="ORF">GAK35_02903</name>
</gene>
<organism evidence="2 3">
    <name type="scientific">Herbaspirillum frisingense</name>
    <dbReference type="NCBI Taxonomy" id="92645"/>
    <lineage>
        <taxon>Bacteria</taxon>
        <taxon>Pseudomonadati</taxon>
        <taxon>Pseudomonadota</taxon>
        <taxon>Betaproteobacteria</taxon>
        <taxon>Burkholderiales</taxon>
        <taxon>Oxalobacteraceae</taxon>
        <taxon>Herbaspirillum</taxon>
    </lineage>
</organism>
<keyword evidence="1" id="KW-0812">Transmembrane</keyword>
<dbReference type="EMBL" id="WNDX01000094">
    <property type="protein sequence ID" value="KAF1042106.1"/>
    <property type="molecule type" value="Genomic_DNA"/>
</dbReference>
<sequence length="59" mass="6893">MHILDQIMSWGMVFVSWYAVYVLVAGGAFAAYLVYRLWLPDALKPKHGRHQPPQHRRVD</sequence>
<name>A0A7V8JTD7_9BURK</name>
<keyword evidence="1" id="KW-0472">Membrane</keyword>
<feature type="transmembrane region" description="Helical" evidence="1">
    <location>
        <begin position="18"/>
        <end position="39"/>
    </location>
</feature>
<keyword evidence="1" id="KW-1133">Transmembrane helix</keyword>
<protein>
    <submittedName>
        <fullName evidence="2">Uncharacterized protein</fullName>
    </submittedName>
</protein>
<evidence type="ECO:0000313" key="2">
    <source>
        <dbReference type="EMBL" id="KAF1042106.1"/>
    </source>
</evidence>
<evidence type="ECO:0000313" key="3">
    <source>
        <dbReference type="Proteomes" id="UP000462435"/>
    </source>
</evidence>